<organism evidence="3 4">
    <name type="scientific">Brevibacillus parabrevis</name>
    <dbReference type="NCBI Taxonomy" id="54914"/>
    <lineage>
        <taxon>Bacteria</taxon>
        <taxon>Bacillati</taxon>
        <taxon>Bacillota</taxon>
        <taxon>Bacilli</taxon>
        <taxon>Bacillales</taxon>
        <taxon>Paenibacillaceae</taxon>
        <taxon>Brevibacillus</taxon>
    </lineage>
</organism>
<evidence type="ECO:0000259" key="2">
    <source>
        <dbReference type="Pfam" id="PF12697"/>
    </source>
</evidence>
<dbReference type="PANTHER" id="PTHR43798">
    <property type="entry name" value="MONOACYLGLYCEROL LIPASE"/>
    <property type="match status" value="1"/>
</dbReference>
<evidence type="ECO:0000256" key="1">
    <source>
        <dbReference type="ARBA" id="ARBA00022801"/>
    </source>
</evidence>
<evidence type="ECO:0000313" key="4">
    <source>
        <dbReference type="Proteomes" id="UP000316882"/>
    </source>
</evidence>
<dbReference type="Pfam" id="PF12697">
    <property type="entry name" value="Abhydrolase_6"/>
    <property type="match status" value="1"/>
</dbReference>
<dbReference type="STRING" id="54914.AV540_15220"/>
<proteinExistence type="predicted"/>
<dbReference type="Proteomes" id="UP000316882">
    <property type="component" value="Unassembled WGS sequence"/>
</dbReference>
<dbReference type="SUPFAM" id="SSF53474">
    <property type="entry name" value="alpha/beta-Hydrolases"/>
    <property type="match status" value="1"/>
</dbReference>
<dbReference type="InterPro" id="IPR000073">
    <property type="entry name" value="AB_hydrolase_1"/>
</dbReference>
<protein>
    <submittedName>
        <fullName evidence="3">Transporter</fullName>
    </submittedName>
</protein>
<keyword evidence="1" id="KW-0378">Hydrolase</keyword>
<name>A0A4Y3PJ89_BREPA</name>
<dbReference type="EMBL" id="BJMH01000003">
    <property type="protein sequence ID" value="GEB31308.1"/>
    <property type="molecule type" value="Genomic_DNA"/>
</dbReference>
<feature type="domain" description="AB hydrolase-1" evidence="2">
    <location>
        <begin position="5"/>
        <end position="228"/>
    </location>
</feature>
<comment type="caution">
    <text evidence="3">The sequence shown here is derived from an EMBL/GenBank/DDBJ whole genome shotgun (WGS) entry which is preliminary data.</text>
</comment>
<dbReference type="InterPro" id="IPR029058">
    <property type="entry name" value="AB_hydrolase_fold"/>
</dbReference>
<accession>A0A4Y3PJ89</accession>
<dbReference type="PANTHER" id="PTHR43798:SF31">
    <property type="entry name" value="AB HYDROLASE SUPERFAMILY PROTEIN YCLE"/>
    <property type="match status" value="1"/>
</dbReference>
<gene>
    <name evidence="3" type="ORF">BPA01_08880</name>
</gene>
<evidence type="ECO:0000313" key="3">
    <source>
        <dbReference type="EMBL" id="GEB31308.1"/>
    </source>
</evidence>
<dbReference type="Gene3D" id="3.40.50.1820">
    <property type="entry name" value="alpha/beta hydrolase"/>
    <property type="match status" value="1"/>
</dbReference>
<reference evidence="3 4" key="1">
    <citation type="submission" date="2019-06" db="EMBL/GenBank/DDBJ databases">
        <title>Whole genome shotgun sequence of Brevibacillus parabrevis NBRC 12334.</title>
        <authorList>
            <person name="Hosoyama A."/>
            <person name="Uohara A."/>
            <person name="Ohji S."/>
            <person name="Ichikawa N."/>
        </authorList>
    </citation>
    <scope>NUCLEOTIDE SEQUENCE [LARGE SCALE GENOMIC DNA]</scope>
    <source>
        <strain evidence="3 4">NBRC 12334</strain>
    </source>
</reference>
<dbReference type="AlphaFoldDB" id="A0A4Y3PJ89"/>
<keyword evidence="4" id="KW-1185">Reference proteome</keyword>
<dbReference type="InterPro" id="IPR050266">
    <property type="entry name" value="AB_hydrolase_sf"/>
</dbReference>
<sequence>MAPVIVWLTGWGMADSCWDKVRERLPDVRHVVPDYSQVSRPDEFYEVVAQSIQSLSGKELLVVGWSLGGMLALRLATEKRVAGLVLIGTTLRFVRDPAEREHGIGAAMLQRMKRQLAKDRERVMAQFVEQMFTGQERGQNCVDVGMAEGRWSQQALSAGLDYLASEDCRFAPERLSCPAVVIHGEGDIICPLGAGKELAGKLAAADFLQLKDCGHAPHLVHPEQVSEAIMRMVKRIAHRTDQASIQQPGDIL</sequence>
<dbReference type="GO" id="GO:0016020">
    <property type="term" value="C:membrane"/>
    <property type="evidence" value="ECO:0007669"/>
    <property type="project" value="TreeGrafter"/>
</dbReference>
<dbReference type="GO" id="GO:0016787">
    <property type="term" value="F:hydrolase activity"/>
    <property type="evidence" value="ECO:0007669"/>
    <property type="project" value="UniProtKB-KW"/>
</dbReference>
<dbReference type="RefSeq" id="WP_122962592.1">
    <property type="nucleotide sequence ID" value="NZ_BJMH01000003.1"/>
</dbReference>